<protein>
    <submittedName>
        <fullName evidence="3">Uncharacterized protein</fullName>
    </submittedName>
</protein>
<feature type="transmembrane region" description="Helical" evidence="2">
    <location>
        <begin position="39"/>
        <end position="62"/>
    </location>
</feature>
<keyword evidence="6" id="KW-1185">Reference proteome</keyword>
<name>A0A9Q9MUC2_RAOOR</name>
<evidence type="ECO:0000256" key="1">
    <source>
        <dbReference type="SAM" id="MobiDB-lite"/>
    </source>
</evidence>
<dbReference type="EMBL" id="CP145163">
    <property type="protein sequence ID" value="WWC09601.1"/>
    <property type="molecule type" value="Genomic_DNA"/>
</dbReference>
<accession>A0A9Q9MUC2</accession>
<dbReference type="AlphaFoldDB" id="A0A9Q9MUC2"/>
<evidence type="ECO:0000313" key="3">
    <source>
        <dbReference type="EMBL" id="UXE35859.1"/>
    </source>
</evidence>
<feature type="transmembrane region" description="Helical" evidence="2">
    <location>
        <begin position="7"/>
        <end position="27"/>
    </location>
</feature>
<evidence type="ECO:0000313" key="5">
    <source>
        <dbReference type="Proteomes" id="UP001064206"/>
    </source>
</evidence>
<evidence type="ECO:0000256" key="2">
    <source>
        <dbReference type="SAM" id="Phobius"/>
    </source>
</evidence>
<feature type="region of interest" description="Disordered" evidence="1">
    <location>
        <begin position="72"/>
        <end position="95"/>
    </location>
</feature>
<dbReference type="EMBL" id="CP104450">
    <property type="protein sequence ID" value="UXE35859.1"/>
    <property type="molecule type" value="Genomic_DNA"/>
</dbReference>
<evidence type="ECO:0000313" key="6">
    <source>
        <dbReference type="Proteomes" id="UP001350972"/>
    </source>
</evidence>
<organism evidence="3 5">
    <name type="scientific">Raoultella ornithinolytica</name>
    <name type="common">Klebsiella ornithinolytica</name>
    <dbReference type="NCBI Taxonomy" id="54291"/>
    <lineage>
        <taxon>Bacteria</taxon>
        <taxon>Pseudomonadati</taxon>
        <taxon>Pseudomonadota</taxon>
        <taxon>Gammaproteobacteria</taxon>
        <taxon>Enterobacterales</taxon>
        <taxon>Enterobacteriaceae</taxon>
        <taxon>Klebsiella/Raoultella group</taxon>
        <taxon>Raoultella</taxon>
    </lineage>
</organism>
<proteinExistence type="predicted"/>
<dbReference type="Proteomes" id="UP001064206">
    <property type="component" value="Chromosome"/>
</dbReference>
<evidence type="ECO:0000313" key="4">
    <source>
        <dbReference type="EMBL" id="WWC09601.1"/>
    </source>
</evidence>
<keyword evidence="2" id="KW-0472">Membrane</keyword>
<sequence>MISGVHISIFVMAVVQFIFIVPINFFIAWDCWCLGDLLYALIAGALSTVGAAISIQTLRLLIASRQEDYPYANGERQQCPGTPMPRHEIPDEQKS</sequence>
<keyword evidence="2" id="KW-1133">Transmembrane helix</keyword>
<reference evidence="4 6" key="2">
    <citation type="submission" date="2024-02" db="EMBL/GenBank/DDBJ databases">
        <title>Tn5403 promotes plasmid rearrangements and degradation of the Klebsiella pneumoniae carbapenemase (KPC) transposon Tn4401.</title>
        <authorList>
            <person name="Sheppard A.E."/>
            <person name="Barry K.E."/>
            <person name="Parikh H.I."/>
            <person name="Vegesana K."/>
            <person name="Sebra R."/>
            <person name="George S."/>
            <person name="Sanderson N.D."/>
            <person name="Stoesser N."/>
            <person name="Eyre D.W."/>
            <person name="Crook D.W."/>
            <person name="Walker A.S."/>
            <person name="Mathers A.J."/>
        </authorList>
    </citation>
    <scope>NUCLEOTIDE SEQUENCE [LARGE SCALE GENOMIC DNA]</scope>
    <source>
        <strain evidence="4 6">CAV1921</strain>
    </source>
</reference>
<gene>
    <name evidence="4" type="ORF">LM286_14585</name>
    <name evidence="3" type="ORF">N2J37_14870</name>
</gene>
<feature type="compositionally biased region" description="Basic and acidic residues" evidence="1">
    <location>
        <begin position="85"/>
        <end position="95"/>
    </location>
</feature>
<dbReference type="Proteomes" id="UP001350972">
    <property type="component" value="Chromosome"/>
</dbReference>
<reference evidence="3" key="1">
    <citation type="submission" date="2022-09" db="EMBL/GenBank/DDBJ databases">
        <title>Multidrug resistance Raoultella ornithinolytica Strain MQB_Silv_108.</title>
        <authorList>
            <person name="Quintela-Baluja M."/>
        </authorList>
    </citation>
    <scope>NUCLEOTIDE SEQUENCE</scope>
    <source>
        <strain evidence="3">MQB_Silv_108</strain>
    </source>
</reference>
<dbReference type="GeneID" id="93754407"/>
<keyword evidence="2" id="KW-0812">Transmembrane</keyword>
<dbReference type="RefSeq" id="WP_224050026.1">
    <property type="nucleotide sequence ID" value="NZ_ABDFAB020000001.1"/>
</dbReference>